<dbReference type="Proteomes" id="UP000031572">
    <property type="component" value="Unassembled WGS sequence"/>
</dbReference>
<proteinExistence type="predicted"/>
<keyword evidence="6 9" id="KW-1133">Transmembrane helix</keyword>
<evidence type="ECO:0000313" key="11">
    <source>
        <dbReference type="EMBL" id="KIF81358.1"/>
    </source>
</evidence>
<evidence type="ECO:0000256" key="5">
    <source>
        <dbReference type="ARBA" id="ARBA00022692"/>
    </source>
</evidence>
<feature type="transmembrane region" description="Helical" evidence="9">
    <location>
        <begin position="238"/>
        <end position="264"/>
    </location>
</feature>
<keyword evidence="3" id="KW-0050">Antiport</keyword>
<feature type="transmembrane region" description="Helical" evidence="9">
    <location>
        <begin position="59"/>
        <end position="81"/>
    </location>
</feature>
<keyword evidence="2" id="KW-0813">Transport</keyword>
<feature type="transmembrane region" description="Helical" evidence="9">
    <location>
        <begin position="194"/>
        <end position="218"/>
    </location>
</feature>
<evidence type="ECO:0000256" key="1">
    <source>
        <dbReference type="ARBA" id="ARBA00004651"/>
    </source>
</evidence>
<comment type="subcellular location">
    <subcellularLocation>
        <location evidence="1">Cell membrane</location>
        <topology evidence="1">Multi-pass membrane protein</topology>
    </subcellularLocation>
</comment>
<keyword evidence="4" id="KW-1003">Cell membrane</keyword>
<comment type="caution">
    <text evidence="11">The sequence shown here is derived from an EMBL/GenBank/DDBJ whole genome shotgun (WGS) entry which is preliminary data.</text>
</comment>
<evidence type="ECO:0000313" key="12">
    <source>
        <dbReference type="Proteomes" id="UP000031572"/>
    </source>
</evidence>
<evidence type="ECO:0000259" key="10">
    <source>
        <dbReference type="Pfam" id="PF00999"/>
    </source>
</evidence>
<feature type="transmembrane region" description="Helical" evidence="9">
    <location>
        <begin position="317"/>
        <end position="335"/>
    </location>
</feature>
<dbReference type="EMBL" id="JWJG01000028">
    <property type="protein sequence ID" value="KIF81358.1"/>
    <property type="molecule type" value="Genomic_DNA"/>
</dbReference>
<evidence type="ECO:0000256" key="9">
    <source>
        <dbReference type="SAM" id="Phobius"/>
    </source>
</evidence>
<reference evidence="11 12" key="1">
    <citation type="submission" date="2014-12" db="EMBL/GenBank/DDBJ databases">
        <title>Denitrispirillum autotrophicum gen. nov., sp. nov., Denitrifying, Facultatively Autotrophic Bacteria Isolated from Rice Paddy Soil.</title>
        <authorList>
            <person name="Ishii S."/>
            <person name="Ashida N."/>
            <person name="Ohno H."/>
            <person name="Otsuka S."/>
            <person name="Yokota A."/>
            <person name="Senoo K."/>
        </authorList>
    </citation>
    <scope>NUCLEOTIDE SEQUENCE [LARGE SCALE GENOMIC DNA]</scope>
    <source>
        <strain evidence="11 12">TSA66</strain>
    </source>
</reference>
<evidence type="ECO:0000256" key="8">
    <source>
        <dbReference type="ARBA" id="ARBA00023136"/>
    </source>
</evidence>
<feature type="transmembrane region" description="Helical" evidence="9">
    <location>
        <begin position="407"/>
        <end position="430"/>
    </location>
</feature>
<dbReference type="GO" id="GO:0015297">
    <property type="term" value="F:antiporter activity"/>
    <property type="evidence" value="ECO:0007669"/>
    <property type="project" value="UniProtKB-KW"/>
</dbReference>
<dbReference type="Gene3D" id="1.20.1530.20">
    <property type="match status" value="1"/>
</dbReference>
<keyword evidence="5 9" id="KW-0812">Transmembrane</keyword>
<dbReference type="Pfam" id="PF00999">
    <property type="entry name" value="Na_H_Exchanger"/>
    <property type="match status" value="1"/>
</dbReference>
<accession>A0A0C1Y2N6</accession>
<dbReference type="GO" id="GO:0005886">
    <property type="term" value="C:plasma membrane"/>
    <property type="evidence" value="ECO:0007669"/>
    <property type="project" value="UniProtKB-SubCell"/>
</dbReference>
<feature type="transmembrane region" description="Helical" evidence="9">
    <location>
        <begin position="168"/>
        <end position="187"/>
    </location>
</feature>
<feature type="transmembrane region" description="Helical" evidence="9">
    <location>
        <begin position="341"/>
        <end position="360"/>
    </location>
</feature>
<organism evidence="11 12">
    <name type="scientific">Noviherbaspirillum autotrophicum</name>
    <dbReference type="NCBI Taxonomy" id="709839"/>
    <lineage>
        <taxon>Bacteria</taxon>
        <taxon>Pseudomonadati</taxon>
        <taxon>Pseudomonadota</taxon>
        <taxon>Betaproteobacteria</taxon>
        <taxon>Burkholderiales</taxon>
        <taxon>Oxalobacteraceae</taxon>
        <taxon>Noviherbaspirillum</taxon>
    </lineage>
</organism>
<sequence>MDTVTLWYLIIGALLILMGLAGSVLQPLPLSPAMFYLAIGFALGPSGAGLVRLDPYGHAGVLTLVTEVALLISLFAVGLRLRVELTNRIWWLPLRLGVLGMVLTIFLLSLAGVYLLHMPPGLALLLAAILAPTDPVLASDVQIKDVGDHDRTRFSLSGEGGLNDGTTYPFAMLGLCLLGVPQAAAYGRPEALLLALWGIFAGALSGWLLGRLVVSLALYLREHFRQALGMEEFLTLGLIALCYGVADLIHGIGFLSVFAAGVAMRHIEHHATGRARPAQVIGAVPVGEEHKIATDPSKAPAYMAETVLGFNQQLEHIVEFVMVLLLGIMLSGSGFSWEGALVALLLLLVIRPLSSLLALAGAPDVTRLQCGLMAWFGIRGIGSLYYLMFALQYALPPQMTQRLVPMVLTVVAISVLVHGISATPIMNLYYKRR</sequence>
<keyword evidence="7" id="KW-0406">Ion transport</keyword>
<gene>
    <name evidence="11" type="ORF">TSA66_11870</name>
</gene>
<dbReference type="AlphaFoldDB" id="A0A0C1Y2N6"/>
<feature type="transmembrane region" description="Helical" evidence="9">
    <location>
        <begin position="93"/>
        <end position="116"/>
    </location>
</feature>
<dbReference type="GO" id="GO:1902600">
    <property type="term" value="P:proton transmembrane transport"/>
    <property type="evidence" value="ECO:0007669"/>
    <property type="project" value="InterPro"/>
</dbReference>
<keyword evidence="12" id="KW-1185">Reference proteome</keyword>
<dbReference type="InterPro" id="IPR038770">
    <property type="entry name" value="Na+/solute_symporter_sf"/>
</dbReference>
<evidence type="ECO:0000256" key="4">
    <source>
        <dbReference type="ARBA" id="ARBA00022475"/>
    </source>
</evidence>
<keyword evidence="8 9" id="KW-0472">Membrane</keyword>
<dbReference type="PANTHER" id="PTHR32507:SF8">
    <property type="entry name" value="CNH1P"/>
    <property type="match status" value="1"/>
</dbReference>
<dbReference type="PANTHER" id="PTHR32507">
    <property type="entry name" value="NA(+)/H(+) ANTIPORTER 1"/>
    <property type="match status" value="1"/>
</dbReference>
<evidence type="ECO:0000256" key="6">
    <source>
        <dbReference type="ARBA" id="ARBA00022989"/>
    </source>
</evidence>
<dbReference type="InterPro" id="IPR006153">
    <property type="entry name" value="Cation/H_exchanger_TM"/>
</dbReference>
<feature type="domain" description="Cation/H+ exchanger transmembrane" evidence="10">
    <location>
        <begin position="16"/>
        <end position="270"/>
    </location>
</feature>
<evidence type="ECO:0000256" key="7">
    <source>
        <dbReference type="ARBA" id="ARBA00023065"/>
    </source>
</evidence>
<dbReference type="STRING" id="709839.TSA66_11870"/>
<evidence type="ECO:0000256" key="3">
    <source>
        <dbReference type="ARBA" id="ARBA00022449"/>
    </source>
</evidence>
<evidence type="ECO:0000256" key="2">
    <source>
        <dbReference type="ARBA" id="ARBA00022448"/>
    </source>
</evidence>
<feature type="transmembrane region" description="Helical" evidence="9">
    <location>
        <begin position="6"/>
        <end position="26"/>
    </location>
</feature>
<name>A0A0C1Y2N6_9BURK</name>
<feature type="transmembrane region" description="Helical" evidence="9">
    <location>
        <begin position="372"/>
        <end position="395"/>
    </location>
</feature>
<protein>
    <submittedName>
        <fullName evidence="11">Sodium:proton antiporter</fullName>
    </submittedName>
</protein>
<feature type="transmembrane region" description="Helical" evidence="9">
    <location>
        <begin position="33"/>
        <end position="53"/>
    </location>
</feature>